<accession>A0ABN6SE71</accession>
<dbReference type="EMBL" id="AP026800">
    <property type="protein sequence ID" value="BDR53964.1"/>
    <property type="molecule type" value="Genomic_DNA"/>
</dbReference>
<dbReference type="Proteomes" id="UP001321748">
    <property type="component" value="Chromosome"/>
</dbReference>
<evidence type="ECO:0000313" key="2">
    <source>
        <dbReference type="EMBL" id="BDR53964.1"/>
    </source>
</evidence>
<gene>
    <name evidence="2" type="ORF">KIMH_00750</name>
</gene>
<reference evidence="2 3" key="1">
    <citation type="journal article" date="2023" name="Microbiol. Spectr.">
        <title>Symbiosis of Carpenter Bees with Uncharacterized Lactic Acid Bacteria Showing NAD Auxotrophy.</title>
        <authorList>
            <person name="Kawasaki S."/>
            <person name="Ozawa K."/>
            <person name="Mori T."/>
            <person name="Yamamoto A."/>
            <person name="Ito M."/>
            <person name="Ohkuma M."/>
            <person name="Sakamoto M."/>
            <person name="Matsutani M."/>
        </authorList>
    </citation>
    <scope>NUCLEOTIDE SEQUENCE [LARGE SCALE GENOMIC DNA]</scope>
    <source>
        <strain evidence="2 3">KimH</strain>
    </source>
</reference>
<evidence type="ECO:0000313" key="3">
    <source>
        <dbReference type="Proteomes" id="UP001321748"/>
    </source>
</evidence>
<feature type="compositionally biased region" description="Polar residues" evidence="1">
    <location>
        <begin position="7"/>
        <end position="20"/>
    </location>
</feature>
<evidence type="ECO:0000256" key="1">
    <source>
        <dbReference type="SAM" id="MobiDB-lite"/>
    </source>
</evidence>
<name>A0ABN6SE71_9BIFI</name>
<feature type="region of interest" description="Disordered" evidence="1">
    <location>
        <begin position="1"/>
        <end position="27"/>
    </location>
</feature>
<organism evidence="2 3">
    <name type="scientific">Bombiscardovia apis</name>
    <dbReference type="NCBI Taxonomy" id="2932182"/>
    <lineage>
        <taxon>Bacteria</taxon>
        <taxon>Bacillati</taxon>
        <taxon>Actinomycetota</taxon>
        <taxon>Actinomycetes</taxon>
        <taxon>Bifidobacteriales</taxon>
        <taxon>Bifidobacteriaceae</taxon>
        <taxon>Bombiscardovia</taxon>
    </lineage>
</organism>
<keyword evidence="3" id="KW-1185">Reference proteome</keyword>
<proteinExistence type="predicted"/>
<sequence>MDRANKIANSSAAARQTSRGSPALRPRRLDFPTVDQMLIPKPSLSMPMTAASLAQGPHTHAYGNTSIRR</sequence>
<protein>
    <submittedName>
        <fullName evidence="2">Uncharacterized protein</fullName>
    </submittedName>
</protein>